<proteinExistence type="predicted"/>
<dbReference type="PANTHER" id="PTHR38471">
    <property type="entry name" value="FOUR HELIX BUNDLE PROTEIN"/>
    <property type="match status" value="1"/>
</dbReference>
<comment type="caution">
    <text evidence="1">The sequence shown here is derived from an EMBL/GenBank/DDBJ whole genome shotgun (WGS) entry which is preliminary data.</text>
</comment>
<dbReference type="PANTHER" id="PTHR38471:SF2">
    <property type="entry name" value="FOUR HELIX BUNDLE PROTEIN"/>
    <property type="match status" value="1"/>
</dbReference>
<dbReference type="CDD" id="cd16377">
    <property type="entry name" value="23S_rRNA_IVP_like"/>
    <property type="match status" value="1"/>
</dbReference>
<dbReference type="NCBIfam" id="TIGR02436">
    <property type="entry name" value="four helix bundle protein"/>
    <property type="match status" value="1"/>
</dbReference>
<accession>A0ABS3C0K2</accession>
<dbReference type="InterPro" id="IPR036583">
    <property type="entry name" value="23S_rRNA_IVS_sf"/>
</dbReference>
<reference evidence="1 2" key="1">
    <citation type="submission" date="2021-03" db="EMBL/GenBank/DDBJ databases">
        <title>novel species isolated from a fishpond in China.</title>
        <authorList>
            <person name="Lu H."/>
            <person name="Cai Z."/>
        </authorList>
    </citation>
    <scope>NUCLEOTIDE SEQUENCE [LARGE SCALE GENOMIC DNA]</scope>
    <source>
        <strain evidence="1 2">H41</strain>
    </source>
</reference>
<dbReference type="Gene3D" id="1.20.1440.60">
    <property type="entry name" value="23S rRNA-intervening sequence"/>
    <property type="match status" value="1"/>
</dbReference>
<name>A0ABS3C0K2_9BACT</name>
<evidence type="ECO:0000313" key="2">
    <source>
        <dbReference type="Proteomes" id="UP000664317"/>
    </source>
</evidence>
<organism evidence="1 2">
    <name type="scientific">Algoriphagus oliviformis</name>
    <dbReference type="NCBI Taxonomy" id="2811231"/>
    <lineage>
        <taxon>Bacteria</taxon>
        <taxon>Pseudomonadati</taxon>
        <taxon>Bacteroidota</taxon>
        <taxon>Cytophagia</taxon>
        <taxon>Cytophagales</taxon>
        <taxon>Cyclobacteriaceae</taxon>
        <taxon>Algoriphagus</taxon>
    </lineage>
</organism>
<dbReference type="Proteomes" id="UP000664317">
    <property type="component" value="Unassembled WGS sequence"/>
</dbReference>
<gene>
    <name evidence="1" type="ORF">J0A68_05680</name>
</gene>
<dbReference type="Pfam" id="PF05635">
    <property type="entry name" value="23S_rRNA_IVP"/>
    <property type="match status" value="1"/>
</dbReference>
<evidence type="ECO:0000313" key="1">
    <source>
        <dbReference type="EMBL" id="MBN7810435.1"/>
    </source>
</evidence>
<keyword evidence="2" id="KW-1185">Reference proteome</keyword>
<dbReference type="RefSeq" id="WP_206577198.1">
    <property type="nucleotide sequence ID" value="NZ_JAFKCT010000001.1"/>
</dbReference>
<dbReference type="EMBL" id="JAFKCT010000001">
    <property type="protein sequence ID" value="MBN7810435.1"/>
    <property type="molecule type" value="Genomic_DNA"/>
</dbReference>
<dbReference type="SUPFAM" id="SSF158446">
    <property type="entry name" value="IVS-encoded protein-like"/>
    <property type="match status" value="1"/>
</dbReference>
<dbReference type="InterPro" id="IPR012657">
    <property type="entry name" value="23S_rRNA-intervening_sequence"/>
</dbReference>
<protein>
    <submittedName>
        <fullName evidence="1">Four helix bundle protein</fullName>
    </submittedName>
</protein>
<sequence>MEISSFENLEVWKKGRELRIFVSLLCRKFPSHEKYALLSQTLRASRSITNNIAEGFGRFHFQENVQFCRIARGSLNETLDHLLIAKEENYISNEELAQFRILFGDTLRLLNGYIKYLKSQIK</sequence>